<dbReference type="RefSeq" id="WP_161434906.1">
    <property type="nucleotide sequence ID" value="NZ_WXYO01000003.1"/>
</dbReference>
<reference evidence="1 2" key="1">
    <citation type="submission" date="2020-01" db="EMBL/GenBank/DDBJ databases">
        <title>Bacteria diversity of Porities sp.</title>
        <authorList>
            <person name="Wang G."/>
        </authorList>
    </citation>
    <scope>NUCLEOTIDE SEQUENCE [LARGE SCALE GENOMIC DNA]</scope>
    <source>
        <strain evidence="1 2">R33</strain>
    </source>
</reference>
<sequence length="216" mass="24075">MKSSNIFYTGLLLWMSLACSKSDDEISPPELRFSEEVITPFYTAGSSAPPMVNWNGNKGRFGIKNAVKGISIDSNSGIVSWKKTLPTGLNVIEVLAFNNAGSTSAFLEIEHLFHGEFKGLFDTFILVEGEPIFINLKFNPEGSCSYEHFSTSVEGFWEISKDSINALFFFEGEEVDQRFLKGIVVHTNEEAYIEGVMGFELGELLPTENFRADLIE</sequence>
<keyword evidence="2" id="KW-1185">Reference proteome</keyword>
<dbReference type="EMBL" id="WXYO01000003">
    <property type="protein sequence ID" value="NAS11868.1"/>
    <property type="molecule type" value="Genomic_DNA"/>
</dbReference>
<protein>
    <submittedName>
        <fullName evidence="1">Uncharacterized protein</fullName>
    </submittedName>
</protein>
<evidence type="ECO:0000313" key="2">
    <source>
        <dbReference type="Proteomes" id="UP000475249"/>
    </source>
</evidence>
<accession>A0A6L9EBE3</accession>
<comment type="caution">
    <text evidence="1">The sequence shown here is derived from an EMBL/GenBank/DDBJ whole genome shotgun (WGS) entry which is preliminary data.</text>
</comment>
<evidence type="ECO:0000313" key="1">
    <source>
        <dbReference type="EMBL" id="NAS11868.1"/>
    </source>
</evidence>
<organism evidence="1 2">
    <name type="scientific">Poritiphilus flavus</name>
    <dbReference type="NCBI Taxonomy" id="2697053"/>
    <lineage>
        <taxon>Bacteria</taxon>
        <taxon>Pseudomonadati</taxon>
        <taxon>Bacteroidota</taxon>
        <taxon>Flavobacteriia</taxon>
        <taxon>Flavobacteriales</taxon>
        <taxon>Flavobacteriaceae</taxon>
        <taxon>Poritiphilus</taxon>
    </lineage>
</organism>
<proteinExistence type="predicted"/>
<dbReference type="AlphaFoldDB" id="A0A6L9EBE3"/>
<gene>
    <name evidence="1" type="ORF">GTQ38_07645</name>
</gene>
<dbReference type="Proteomes" id="UP000475249">
    <property type="component" value="Unassembled WGS sequence"/>
</dbReference>
<dbReference type="PROSITE" id="PS51257">
    <property type="entry name" value="PROKAR_LIPOPROTEIN"/>
    <property type="match status" value="1"/>
</dbReference>
<name>A0A6L9EBE3_9FLAO</name>